<protein>
    <submittedName>
        <fullName evidence="1">Uncharacterized protein</fullName>
    </submittedName>
</protein>
<accession>J3EUV2</accession>
<dbReference type="EMBL" id="ALJD01000009">
    <property type="protein sequence ID" value="EJN58232.1"/>
    <property type="molecule type" value="Genomic_DNA"/>
</dbReference>
<sequence>MADLFGLLTEGVILSENHYRPMSATPEDRRTNVEYRTIQGRETRVRTIPDEIYVEWRPGRPVYFGVRVGDHIKDADRDVESAHITEWEVVEITPETVVGVNQKNGERTEWDRRDLEQRLVTRQYATNLSEFATLTVHPVGSWESYEAATDADKPTREPSVNVVVFGNNGEKYGRRYRFVEPGETTRIELLDQDASIERLDSELQRQLDETVSQALDEDGYTVQ</sequence>
<name>J3EUV2_9EURY</name>
<dbReference type="AlphaFoldDB" id="J3EUV2"/>
<comment type="caution">
    <text evidence="1">The sequence shown here is derived from an EMBL/GenBank/DDBJ whole genome shotgun (WGS) entry which is preliminary data.</text>
</comment>
<dbReference type="Proteomes" id="UP000007813">
    <property type="component" value="Unassembled WGS sequence"/>
</dbReference>
<organism evidence="1 2">
    <name type="scientific">Halogranum salarium B-1</name>
    <dbReference type="NCBI Taxonomy" id="1210908"/>
    <lineage>
        <taxon>Archaea</taxon>
        <taxon>Methanobacteriati</taxon>
        <taxon>Methanobacteriota</taxon>
        <taxon>Stenosarchaea group</taxon>
        <taxon>Halobacteria</taxon>
        <taxon>Halobacteriales</taxon>
        <taxon>Haloferacaceae</taxon>
    </lineage>
</organism>
<evidence type="ECO:0000313" key="2">
    <source>
        <dbReference type="Proteomes" id="UP000007813"/>
    </source>
</evidence>
<gene>
    <name evidence="1" type="ORF">HSB1_36490</name>
</gene>
<dbReference type="eggNOG" id="ENOG502N5H7">
    <property type="taxonomic scope" value="Archaea"/>
</dbReference>
<evidence type="ECO:0000313" key="1">
    <source>
        <dbReference type="EMBL" id="EJN58232.1"/>
    </source>
</evidence>
<reference evidence="1 2" key="1">
    <citation type="journal article" date="2012" name="J. Bacteriol.">
        <title>Draft Genome Sequence of the Extremely Halophilic Archaeon Halogranum salarium B-1T.</title>
        <authorList>
            <person name="Kim K.K."/>
            <person name="Lee K.C."/>
            <person name="Lee J.S."/>
        </authorList>
    </citation>
    <scope>NUCLEOTIDE SEQUENCE [LARGE SCALE GENOMIC DNA]</scope>
    <source>
        <strain evidence="1 2">B-1</strain>
    </source>
</reference>
<proteinExistence type="predicted"/>